<keyword evidence="2" id="KW-0540">Nuclease</keyword>
<dbReference type="Proteomes" id="UP000294360">
    <property type="component" value="Plasmid 2"/>
</dbReference>
<dbReference type="KEGG" id="mtun:MTUNDRAET4_0108.1"/>
<gene>
    <name evidence="2" type="ORF">MTUNDRAET4_0108</name>
</gene>
<dbReference type="GO" id="GO:0005829">
    <property type="term" value="C:cytosol"/>
    <property type="evidence" value="ECO:0007669"/>
    <property type="project" value="TreeGrafter"/>
</dbReference>
<keyword evidence="2" id="KW-0269">Exonuclease</keyword>
<dbReference type="GO" id="GO:0003676">
    <property type="term" value="F:nucleic acid binding"/>
    <property type="evidence" value="ECO:0007669"/>
    <property type="project" value="InterPro"/>
</dbReference>
<dbReference type="NCBIfam" id="NF006601">
    <property type="entry name" value="PRK09145.1"/>
    <property type="match status" value="1"/>
</dbReference>
<dbReference type="GO" id="GO:0006259">
    <property type="term" value="P:DNA metabolic process"/>
    <property type="evidence" value="ECO:0007669"/>
    <property type="project" value="UniProtKB-ARBA"/>
</dbReference>
<evidence type="ECO:0000313" key="2">
    <source>
        <dbReference type="EMBL" id="VFU16453.1"/>
    </source>
</evidence>
<organism evidence="2 3">
    <name type="scientific">Methylocella tundrae</name>
    <dbReference type="NCBI Taxonomy" id="227605"/>
    <lineage>
        <taxon>Bacteria</taxon>
        <taxon>Pseudomonadati</taxon>
        <taxon>Pseudomonadota</taxon>
        <taxon>Alphaproteobacteria</taxon>
        <taxon>Hyphomicrobiales</taxon>
        <taxon>Beijerinckiaceae</taxon>
        <taxon>Methylocella</taxon>
    </lineage>
</organism>
<dbReference type="SMART" id="SM00479">
    <property type="entry name" value="EXOIII"/>
    <property type="match status" value="1"/>
</dbReference>
<geneLocation type="plasmid" evidence="2 3">
    <name>2</name>
</geneLocation>
<dbReference type="SUPFAM" id="SSF53098">
    <property type="entry name" value="Ribonuclease H-like"/>
    <property type="match status" value="1"/>
</dbReference>
<dbReference type="InterPro" id="IPR036397">
    <property type="entry name" value="RNaseH_sf"/>
</dbReference>
<dbReference type="InterPro" id="IPR013520">
    <property type="entry name" value="Ribonucl_H"/>
</dbReference>
<feature type="domain" description="Exonuclease" evidence="1">
    <location>
        <begin position="44"/>
        <end position="218"/>
    </location>
</feature>
<accession>A0A4U8Z7L0</accession>
<sequence>MSSAGALTLACSDMILRALKRLFHQISLGDQSYRFMFAPGPIDEVVAFDCETTGLDCRRDDIITIAAIRIKGARILTSERFEAVVRPEARMRADAIKVHRLREADVEAGKRIEKIIPEFLRFIGGRPLVGYYVEFDVRMIDKYVLGLIGIELPNPLIEVSKLYYERKYGDAPPGAIIDLSFSAILSDLDLPALDQHDAFNDALMTAMIYLKLRDFKERGVRIPRSRVARGAEAPLG</sequence>
<dbReference type="EMBL" id="LR536451">
    <property type="protein sequence ID" value="VFU16453.1"/>
    <property type="molecule type" value="Genomic_DNA"/>
</dbReference>
<protein>
    <submittedName>
        <fullName evidence="2">Exonuclease RNase T and DNA polymerase III</fullName>
    </submittedName>
</protein>
<keyword evidence="2" id="KW-0378">Hydrolase</keyword>
<dbReference type="PANTHER" id="PTHR30231">
    <property type="entry name" value="DNA POLYMERASE III SUBUNIT EPSILON"/>
    <property type="match status" value="1"/>
</dbReference>
<reference evidence="2 3" key="1">
    <citation type="submission" date="2019-03" db="EMBL/GenBank/DDBJ databases">
        <authorList>
            <person name="Kox A.R. M."/>
        </authorList>
    </citation>
    <scope>NUCLEOTIDE SEQUENCE [LARGE SCALE GENOMIC DNA]</scope>
    <source>
        <strain evidence="2">MTUNDRAET4 annotated genome</strain>
        <plasmid evidence="3">2</plasmid>
    </source>
</reference>
<dbReference type="PANTHER" id="PTHR30231:SF7">
    <property type="entry name" value="BLR4117 PROTEIN"/>
    <property type="match status" value="1"/>
</dbReference>
<dbReference type="Pfam" id="PF00929">
    <property type="entry name" value="RNase_T"/>
    <property type="match status" value="1"/>
</dbReference>
<name>A0A4U8Z7L0_METTU</name>
<evidence type="ECO:0000313" key="3">
    <source>
        <dbReference type="Proteomes" id="UP000294360"/>
    </source>
</evidence>
<proteinExistence type="predicted"/>
<dbReference type="InterPro" id="IPR012337">
    <property type="entry name" value="RNaseH-like_sf"/>
</dbReference>
<evidence type="ECO:0000259" key="1">
    <source>
        <dbReference type="SMART" id="SM00479"/>
    </source>
</evidence>
<dbReference type="CDD" id="cd06127">
    <property type="entry name" value="DEDDh"/>
    <property type="match status" value="1"/>
</dbReference>
<dbReference type="GO" id="GO:0008408">
    <property type="term" value="F:3'-5' exonuclease activity"/>
    <property type="evidence" value="ECO:0007669"/>
    <property type="project" value="TreeGrafter"/>
</dbReference>
<dbReference type="AlphaFoldDB" id="A0A4U8Z7L0"/>
<keyword evidence="2" id="KW-0614">Plasmid</keyword>
<dbReference type="Gene3D" id="3.30.420.10">
    <property type="entry name" value="Ribonuclease H-like superfamily/Ribonuclease H"/>
    <property type="match status" value="1"/>
</dbReference>